<keyword evidence="2" id="KW-1185">Reference proteome</keyword>
<evidence type="ECO:0000313" key="2">
    <source>
        <dbReference type="Proteomes" id="UP001262582"/>
    </source>
</evidence>
<gene>
    <name evidence="1" type="ORF">RM539_10420</name>
</gene>
<name>A0ABU3D634_9FLAO</name>
<proteinExistence type="predicted"/>
<evidence type="ECO:0000313" key="1">
    <source>
        <dbReference type="EMBL" id="MDT0676995.1"/>
    </source>
</evidence>
<dbReference type="Proteomes" id="UP001262582">
    <property type="component" value="Unassembled WGS sequence"/>
</dbReference>
<organism evidence="1 2">
    <name type="scientific">Autumnicola musiva</name>
    <dbReference type="NCBI Taxonomy" id="3075589"/>
    <lineage>
        <taxon>Bacteria</taxon>
        <taxon>Pseudomonadati</taxon>
        <taxon>Bacteroidota</taxon>
        <taxon>Flavobacteriia</taxon>
        <taxon>Flavobacteriales</taxon>
        <taxon>Flavobacteriaceae</taxon>
        <taxon>Autumnicola</taxon>
    </lineage>
</organism>
<dbReference type="RefSeq" id="WP_311503339.1">
    <property type="nucleotide sequence ID" value="NZ_JAVRHK010000006.1"/>
</dbReference>
<protein>
    <submittedName>
        <fullName evidence="1">Uncharacterized protein</fullName>
    </submittedName>
</protein>
<accession>A0ABU3D634</accession>
<comment type="caution">
    <text evidence="1">The sequence shown here is derived from an EMBL/GenBank/DDBJ whole genome shotgun (WGS) entry which is preliminary data.</text>
</comment>
<dbReference type="EMBL" id="JAVRHK010000006">
    <property type="protein sequence ID" value="MDT0676995.1"/>
    <property type="molecule type" value="Genomic_DNA"/>
</dbReference>
<sequence>MNVPANVMKIRLDRASELTRYAQLLEKFGIANTFPLHDAAQKLRDKTQAFHKPKTTDYSCWGYDIEGLTLYLPTTGRHIHPNTITSLEITIDTKILCDHQIWNTFSDPFIQMNFRTVVRGIDSTGNYSFGFHIDRHDESIETDEIHPIYHIQYLPRTDPSSQSGQVLLMDTPRMMHMPVDIILGVDLVLANFSPEIWHKMRDESEYHTIFKKYQESFWRPYIHTFANNWAFNNGNISWDGKHKICPNLSE</sequence>
<reference evidence="1 2" key="1">
    <citation type="submission" date="2023-09" db="EMBL/GenBank/DDBJ databases">
        <authorList>
            <person name="Rey-Velasco X."/>
        </authorList>
    </citation>
    <scope>NUCLEOTIDE SEQUENCE [LARGE SCALE GENOMIC DNA]</scope>
    <source>
        <strain evidence="1 2">F117</strain>
    </source>
</reference>